<evidence type="ECO:0000256" key="1">
    <source>
        <dbReference type="ARBA" id="ARBA00004202"/>
    </source>
</evidence>
<evidence type="ECO:0000256" key="2">
    <source>
        <dbReference type="ARBA" id="ARBA00005417"/>
    </source>
</evidence>
<protein>
    <submittedName>
        <fullName evidence="12">ATP-binding cassette domain-containing protein</fullName>
    </submittedName>
</protein>
<name>A0A3E2WUT4_9FIRM</name>
<dbReference type="PROSITE" id="PS50893">
    <property type="entry name" value="ABC_TRANSPORTER_2"/>
    <property type="match status" value="2"/>
</dbReference>
<evidence type="ECO:0000256" key="4">
    <source>
        <dbReference type="ARBA" id="ARBA00022475"/>
    </source>
</evidence>
<dbReference type="Proteomes" id="UP000261111">
    <property type="component" value="Unassembled WGS sequence"/>
</dbReference>
<dbReference type="InterPro" id="IPR050095">
    <property type="entry name" value="ECF_ABC_transporter_ATP-bd"/>
</dbReference>
<dbReference type="CDD" id="cd03225">
    <property type="entry name" value="ABC_cobalt_CbiO_domain1"/>
    <property type="match status" value="1"/>
</dbReference>
<reference evidence="12 13" key="1">
    <citation type="submission" date="2018-08" db="EMBL/GenBank/DDBJ databases">
        <title>A genome reference for cultivated species of the human gut microbiota.</title>
        <authorList>
            <person name="Zou Y."/>
            <person name="Xue W."/>
            <person name="Luo G."/>
        </authorList>
    </citation>
    <scope>NUCLEOTIDE SEQUENCE [LARGE SCALE GENOMIC DNA]</scope>
    <source>
        <strain evidence="12 13">AF19-21</strain>
    </source>
</reference>
<evidence type="ECO:0000256" key="7">
    <source>
        <dbReference type="ARBA" id="ARBA00022840"/>
    </source>
</evidence>
<keyword evidence="8" id="KW-1278">Translocase</keyword>
<dbReference type="AlphaFoldDB" id="A0A3E2WUT4"/>
<keyword evidence="3" id="KW-0813">Transport</keyword>
<keyword evidence="4" id="KW-1003">Cell membrane</keyword>
<accession>A0A3E2WUT4</accession>
<evidence type="ECO:0000313" key="13">
    <source>
        <dbReference type="Proteomes" id="UP000261111"/>
    </source>
</evidence>
<comment type="similarity">
    <text evidence="2">Belongs to the ABC transporter superfamily.</text>
</comment>
<comment type="subcellular location">
    <subcellularLocation>
        <location evidence="1">Cell membrane</location>
        <topology evidence="1">Peripheral membrane protein</topology>
    </subcellularLocation>
</comment>
<dbReference type="InterPro" id="IPR017871">
    <property type="entry name" value="ABC_transporter-like_CS"/>
</dbReference>
<dbReference type="InterPro" id="IPR003593">
    <property type="entry name" value="AAA+_ATPase"/>
</dbReference>
<sequence length="493" mass="54950">MIELKQVTFQYDNAPENAHSIRNINLTIQNGECVVLCGRSGCGKTTITRLINGLIPHYYEGVLSGYVSVDGAEIKKQKLSKISQHVGSVFQNPRSQFFNVDTTSELAFGCENQGLPKEDVLERIADAANHFCLNGLLNRSIFELSGGEKQRIACASVYAVHPDIFVLDEPSSNLDPASIQQLKDVLLKLKAEGKTLVISEHRLYYLLDIADRFIWLDQGEVRSVYTREEILAFSPAQISAMGLRALDLKQVESEAVHLKHPEHEFTFQKLECKVSGHSVLHIKSLQIPAGEIVAVIGHNGAGKSTFAGCLCGIRKHTGKVFYDRTERNAKKRLKESYMVMQDVNHQLFTESVRDEVTLNIPEEQSEQAENILKQMGIAELAECHPLALSGGQKQRVAIASALCAGKKILIYDEPTSGLDYESMRCACTLIRDTSRQAELSLVITHDLEFIMACCTCVLHIDHGTVKAFYPLDSRGKARVKKEFLLQEESEEEL</sequence>
<dbReference type="RefSeq" id="WP_117440968.1">
    <property type="nucleotide sequence ID" value="NZ_QVIA01000013.1"/>
</dbReference>
<keyword evidence="6" id="KW-0547">Nucleotide-binding</keyword>
<gene>
    <name evidence="12" type="ORF">DWX41_12725</name>
</gene>
<dbReference type="GO" id="GO:0042626">
    <property type="term" value="F:ATPase-coupled transmembrane transporter activity"/>
    <property type="evidence" value="ECO:0007669"/>
    <property type="project" value="TreeGrafter"/>
</dbReference>
<feature type="domain" description="ABC transporter" evidence="11">
    <location>
        <begin position="265"/>
        <end position="487"/>
    </location>
</feature>
<evidence type="ECO:0000313" key="12">
    <source>
        <dbReference type="EMBL" id="RGC31236.1"/>
    </source>
</evidence>
<comment type="caution">
    <text evidence="12">The sequence shown here is derived from an EMBL/GenBank/DDBJ whole genome shotgun (WGS) entry which is preliminary data.</text>
</comment>
<dbReference type="PANTHER" id="PTHR43553">
    <property type="entry name" value="HEAVY METAL TRANSPORTER"/>
    <property type="match status" value="1"/>
</dbReference>
<feature type="domain" description="ABC transporter" evidence="11">
    <location>
        <begin position="2"/>
        <end position="243"/>
    </location>
</feature>
<dbReference type="FunFam" id="3.40.50.300:FF:000224">
    <property type="entry name" value="Energy-coupling factor transporter ATP-binding protein EcfA"/>
    <property type="match status" value="1"/>
</dbReference>
<evidence type="ECO:0000256" key="10">
    <source>
        <dbReference type="ARBA" id="ARBA00025157"/>
    </source>
</evidence>
<evidence type="ECO:0000256" key="5">
    <source>
        <dbReference type="ARBA" id="ARBA00022737"/>
    </source>
</evidence>
<dbReference type="InterPro" id="IPR015856">
    <property type="entry name" value="ABC_transpr_CbiO/EcfA_su"/>
</dbReference>
<dbReference type="GO" id="GO:0005524">
    <property type="term" value="F:ATP binding"/>
    <property type="evidence" value="ECO:0007669"/>
    <property type="project" value="UniProtKB-KW"/>
</dbReference>
<dbReference type="EMBL" id="QVIA01000013">
    <property type="protein sequence ID" value="RGC31236.1"/>
    <property type="molecule type" value="Genomic_DNA"/>
</dbReference>
<dbReference type="InterPro" id="IPR003439">
    <property type="entry name" value="ABC_transporter-like_ATP-bd"/>
</dbReference>
<keyword evidence="5" id="KW-0677">Repeat</keyword>
<proteinExistence type="inferred from homology"/>
<dbReference type="PANTHER" id="PTHR43553:SF23">
    <property type="entry name" value="ABC TRANSPORTER ATP-BINDING COMPONENT"/>
    <property type="match status" value="1"/>
</dbReference>
<organism evidence="12 13">
    <name type="scientific">Hungatella hathewayi</name>
    <dbReference type="NCBI Taxonomy" id="154046"/>
    <lineage>
        <taxon>Bacteria</taxon>
        <taxon>Bacillati</taxon>
        <taxon>Bacillota</taxon>
        <taxon>Clostridia</taxon>
        <taxon>Lachnospirales</taxon>
        <taxon>Lachnospiraceae</taxon>
        <taxon>Hungatella</taxon>
    </lineage>
</organism>
<dbReference type="Gene3D" id="3.40.50.300">
    <property type="entry name" value="P-loop containing nucleotide triphosphate hydrolases"/>
    <property type="match status" value="2"/>
</dbReference>
<dbReference type="GO" id="GO:0016887">
    <property type="term" value="F:ATP hydrolysis activity"/>
    <property type="evidence" value="ECO:0007669"/>
    <property type="project" value="InterPro"/>
</dbReference>
<dbReference type="GeneID" id="93332365"/>
<dbReference type="SUPFAM" id="SSF52540">
    <property type="entry name" value="P-loop containing nucleoside triphosphate hydrolases"/>
    <property type="match status" value="2"/>
</dbReference>
<dbReference type="Pfam" id="PF00005">
    <property type="entry name" value="ABC_tran"/>
    <property type="match status" value="2"/>
</dbReference>
<keyword evidence="7 12" id="KW-0067">ATP-binding</keyword>
<evidence type="ECO:0000256" key="8">
    <source>
        <dbReference type="ARBA" id="ARBA00022967"/>
    </source>
</evidence>
<dbReference type="GO" id="GO:0043190">
    <property type="term" value="C:ATP-binding cassette (ABC) transporter complex"/>
    <property type="evidence" value="ECO:0007669"/>
    <property type="project" value="TreeGrafter"/>
</dbReference>
<evidence type="ECO:0000259" key="11">
    <source>
        <dbReference type="PROSITE" id="PS50893"/>
    </source>
</evidence>
<evidence type="ECO:0000256" key="6">
    <source>
        <dbReference type="ARBA" id="ARBA00022741"/>
    </source>
</evidence>
<comment type="function">
    <text evidence="10">Probably part of an ABC transporter complex. Responsible for energy coupling to the transport system.</text>
</comment>
<evidence type="ECO:0000256" key="3">
    <source>
        <dbReference type="ARBA" id="ARBA00022448"/>
    </source>
</evidence>
<dbReference type="PROSITE" id="PS00211">
    <property type="entry name" value="ABC_TRANSPORTER_1"/>
    <property type="match status" value="1"/>
</dbReference>
<dbReference type="SMART" id="SM00382">
    <property type="entry name" value="AAA"/>
    <property type="match status" value="2"/>
</dbReference>
<evidence type="ECO:0000256" key="9">
    <source>
        <dbReference type="ARBA" id="ARBA00023136"/>
    </source>
</evidence>
<dbReference type="InterPro" id="IPR027417">
    <property type="entry name" value="P-loop_NTPase"/>
</dbReference>
<keyword evidence="9" id="KW-0472">Membrane</keyword>